<dbReference type="InterPro" id="IPR055363">
    <property type="entry name" value="PTHB1_hp_dom"/>
</dbReference>
<dbReference type="EMBL" id="HBGS01031729">
    <property type="protein sequence ID" value="CAD9431930.1"/>
    <property type="molecule type" value="Transcribed_RNA"/>
</dbReference>
<dbReference type="Pfam" id="PF14728">
    <property type="entry name" value="PTHB1_GAE"/>
    <property type="match status" value="1"/>
</dbReference>
<dbReference type="InterPro" id="IPR028074">
    <property type="entry name" value="PHTB1_GAE_dom"/>
</dbReference>
<dbReference type="Pfam" id="PF23338">
    <property type="entry name" value="PTHB1_hp"/>
    <property type="match status" value="1"/>
</dbReference>
<dbReference type="InterPro" id="IPR028073">
    <property type="entry name" value="PHTB1_N_dom"/>
</dbReference>
<evidence type="ECO:0000313" key="7">
    <source>
        <dbReference type="EMBL" id="CAD9431930.1"/>
    </source>
</evidence>
<organism evidence="7">
    <name type="scientific">Octactis speculum</name>
    <dbReference type="NCBI Taxonomy" id="3111310"/>
    <lineage>
        <taxon>Eukaryota</taxon>
        <taxon>Sar</taxon>
        <taxon>Stramenopiles</taxon>
        <taxon>Ochrophyta</taxon>
        <taxon>Dictyochophyceae</taxon>
        <taxon>Dictyochales</taxon>
        <taxon>Dictyochaceae</taxon>
        <taxon>Octactis</taxon>
    </lineage>
</organism>
<evidence type="ECO:0000259" key="5">
    <source>
        <dbReference type="Pfam" id="PF23338"/>
    </source>
</evidence>
<feature type="domain" description="PTHB1 C-terminal helix bundle" evidence="6">
    <location>
        <begin position="811"/>
        <end position="886"/>
    </location>
</feature>
<dbReference type="PANTHER" id="PTHR20991">
    <property type="entry name" value="PARATHYROID HORMONE-RESPONSIVE B1 GENE"/>
    <property type="match status" value="1"/>
</dbReference>
<gene>
    <name evidence="7" type="ORF">DSPE1174_LOCUS16249</name>
</gene>
<feature type="domain" description="PTHB1 GAE" evidence="3">
    <location>
        <begin position="479"/>
        <end position="558"/>
    </location>
</feature>
<evidence type="ECO:0000259" key="4">
    <source>
        <dbReference type="Pfam" id="PF23337"/>
    </source>
</evidence>
<reference evidence="7" key="1">
    <citation type="submission" date="2021-01" db="EMBL/GenBank/DDBJ databases">
        <authorList>
            <person name="Corre E."/>
            <person name="Pelletier E."/>
            <person name="Niang G."/>
            <person name="Scheremetjew M."/>
            <person name="Finn R."/>
            <person name="Kale V."/>
            <person name="Holt S."/>
            <person name="Cochrane G."/>
            <person name="Meng A."/>
            <person name="Brown T."/>
            <person name="Cohen L."/>
        </authorList>
    </citation>
    <scope>NUCLEOTIDE SEQUENCE</scope>
    <source>
        <strain evidence="7">CCMP1381</strain>
    </source>
</reference>
<feature type="domain" description="PTHB1 hairpin" evidence="5">
    <location>
        <begin position="707"/>
        <end position="808"/>
    </location>
</feature>
<dbReference type="PANTHER" id="PTHR20991:SF0">
    <property type="entry name" value="PROTEIN PTHB1"/>
    <property type="match status" value="1"/>
</dbReference>
<dbReference type="Pfam" id="PF23339">
    <property type="entry name" value="PTHB1_CtH"/>
    <property type="match status" value="1"/>
</dbReference>
<evidence type="ECO:0000256" key="1">
    <source>
        <dbReference type="SAM" id="MobiDB-lite"/>
    </source>
</evidence>
<dbReference type="GO" id="GO:0016020">
    <property type="term" value="C:membrane"/>
    <property type="evidence" value="ECO:0007669"/>
    <property type="project" value="TreeGrafter"/>
</dbReference>
<dbReference type="AlphaFoldDB" id="A0A7S2G715"/>
<protein>
    <recommendedName>
        <fullName evidence="8">PTHB1 N-terminal domain-containing protein</fullName>
    </recommendedName>
</protein>
<feature type="domain" description="PTHB1 N-terminal" evidence="2">
    <location>
        <begin position="1"/>
        <end position="381"/>
    </location>
</feature>
<dbReference type="GO" id="GO:0034464">
    <property type="term" value="C:BBSome"/>
    <property type="evidence" value="ECO:0007669"/>
    <property type="project" value="InterPro"/>
</dbReference>
<dbReference type="GO" id="GO:0060271">
    <property type="term" value="P:cilium assembly"/>
    <property type="evidence" value="ECO:0007669"/>
    <property type="project" value="TreeGrafter"/>
</dbReference>
<dbReference type="InterPro" id="IPR055364">
    <property type="entry name" value="PTHB1_CtH_dom"/>
</dbReference>
<evidence type="ECO:0000259" key="6">
    <source>
        <dbReference type="Pfam" id="PF23339"/>
    </source>
</evidence>
<evidence type="ECO:0008006" key="8">
    <source>
        <dbReference type="Google" id="ProtNLM"/>
    </source>
</evidence>
<accession>A0A7S2G715</accession>
<dbReference type="InterPro" id="IPR026511">
    <property type="entry name" value="PTHB1"/>
</dbReference>
<name>A0A7S2G715_9STRA</name>
<dbReference type="Pfam" id="PF23337">
    <property type="entry name" value="PTHB1_pf"/>
    <property type="match status" value="1"/>
</dbReference>
<evidence type="ECO:0000259" key="3">
    <source>
        <dbReference type="Pfam" id="PF14728"/>
    </source>
</evidence>
<feature type="region of interest" description="Disordered" evidence="1">
    <location>
        <begin position="214"/>
        <end position="235"/>
    </location>
</feature>
<sequence>MSLFQAREWWRTRLGGEEEFCNGSLAVGNVDNAKNGAMKILTGSLQGMLRLHLPKQAETVSSEDLLFEQSLGLPILQLIVGGFVPHSEELQAVAVLHPRRLSVYSIDLREVGVHTAELLYKHELGGHGASFTAYNMCSGNFGGSTREMICVQSMDCKIQILDLNTYSFMRRLVTCLLPGPICYVPRVDSIVTANSAGEVECYRFRELAAVPAMSEQEMNESNSDESKGQKSKGINSAKKVRADWVRKLGDNALEIRIGRLRRNSKDQKMDILVVCEKSVFYLRETGSIRAQRKLDYFPSTTCLYRRPDPRMGGESNVLSNLIIGNFDRQLMVYCDVSLVWAAVVPATPVAIEVAKFGQQDGLIVTLDDRGTLQVNYLGTDPPSSAVVASSNKEINYEEIDEEHRRLLNVIREAQSTSGSDSWDKLEMNVKCPKSIDEPDTSFEAVNEITELAQDLSHRDDTSCSLVTHGESDHGFKQVTIKVFLKYSGKGTLRGVQLMLQLPEYVATRQTCILVPEVKGGGSTTPLVIPIRIFVMPMLPNTLDARVVAVYNTSSGEPRSTSAQIHLPLSMVCQVIAPQPRHKKDTYRLTLDTNKPPCELLPVFDDMLAQFGSTEEAAKVVGPTGNSVICFQYWFQDEGSENPVDTTILVSKTTGRYRVQSTSLMALWIICDELVRRLKRWFQNEADTVSEQKTDSKGLFEIRYTDTIPFQDFFDLIDDHFAVRVALLEANMVLNDRSHQLRLLQKRLLVRFNDRNPPPLNNLDVLMEETHSDVMEVADKISSLQRRLAKASNALSCTTNIIIMLAQFRFSLSDEDVSILRTYLTPNVRDMDAQGWEESVDAALTHLLKTTLAKSSKESTVVVNQPLVMPKDTMRLKRHIQIMFDRLSKGISLTAAKPEMKEGGER</sequence>
<dbReference type="InterPro" id="IPR055362">
    <property type="entry name" value="PTHB1_pf_dom"/>
</dbReference>
<feature type="domain" description="PTHB1 platform" evidence="4">
    <location>
        <begin position="567"/>
        <end position="684"/>
    </location>
</feature>
<proteinExistence type="predicted"/>
<dbReference type="Pfam" id="PF14727">
    <property type="entry name" value="PHTB1_N"/>
    <property type="match status" value="1"/>
</dbReference>
<evidence type="ECO:0000259" key="2">
    <source>
        <dbReference type="Pfam" id="PF14727"/>
    </source>
</evidence>